<evidence type="ECO:0000313" key="3">
    <source>
        <dbReference type="Proteomes" id="UP000316993"/>
    </source>
</evidence>
<evidence type="ECO:0000256" key="1">
    <source>
        <dbReference type="SAM" id="MobiDB-lite"/>
    </source>
</evidence>
<feature type="compositionally biased region" description="Polar residues" evidence="1">
    <location>
        <begin position="227"/>
        <end position="242"/>
    </location>
</feature>
<evidence type="ECO:0000313" key="2">
    <source>
        <dbReference type="EMBL" id="TQM98347.1"/>
    </source>
</evidence>
<comment type="caution">
    <text evidence="2">The sequence shown here is derived from an EMBL/GenBank/DDBJ whole genome shotgun (WGS) entry which is preliminary data.</text>
</comment>
<feature type="region of interest" description="Disordered" evidence="1">
    <location>
        <begin position="203"/>
        <end position="257"/>
    </location>
</feature>
<proteinExistence type="predicted"/>
<dbReference type="Gene3D" id="3.30.870.10">
    <property type="entry name" value="Endonuclease Chain A"/>
    <property type="match status" value="1"/>
</dbReference>
<dbReference type="Proteomes" id="UP000316993">
    <property type="component" value="Unassembled WGS sequence"/>
</dbReference>
<accession>A0A543KTE3</accession>
<dbReference type="SUPFAM" id="SSF56024">
    <property type="entry name" value="Phospholipase D/nuclease"/>
    <property type="match status" value="1"/>
</dbReference>
<gene>
    <name evidence="2" type="ORF">BDD18_4226</name>
</gene>
<organism evidence="2 3">
    <name type="scientific">Acidovorax temperans</name>
    <dbReference type="NCBI Taxonomy" id="80878"/>
    <lineage>
        <taxon>Bacteria</taxon>
        <taxon>Pseudomonadati</taxon>
        <taxon>Pseudomonadota</taxon>
        <taxon>Betaproteobacteria</taxon>
        <taxon>Burkholderiales</taxon>
        <taxon>Comamonadaceae</taxon>
        <taxon>Acidovorax</taxon>
    </lineage>
</organism>
<dbReference type="EMBL" id="VFPV01000005">
    <property type="protein sequence ID" value="TQM98347.1"/>
    <property type="molecule type" value="Genomic_DNA"/>
</dbReference>
<dbReference type="RefSeq" id="WP_142085751.1">
    <property type="nucleotide sequence ID" value="NZ_VFPV01000005.1"/>
</dbReference>
<feature type="compositionally biased region" description="Low complexity" evidence="1">
    <location>
        <begin position="203"/>
        <end position="221"/>
    </location>
</feature>
<reference evidence="2 3" key="1">
    <citation type="submission" date="2019-06" db="EMBL/GenBank/DDBJ databases">
        <title>Genomic Encyclopedia of Archaeal and Bacterial Type Strains, Phase II (KMG-II): from individual species to whole genera.</title>
        <authorList>
            <person name="Goeker M."/>
        </authorList>
    </citation>
    <scope>NUCLEOTIDE SEQUENCE [LARGE SCALE GENOMIC DNA]</scope>
    <source>
        <strain evidence="2 3">DSM 7270</strain>
    </source>
</reference>
<dbReference type="AlphaFoldDB" id="A0A543KTE3"/>
<name>A0A543KTE3_9BURK</name>
<protein>
    <submittedName>
        <fullName evidence="2">Phospholipase D-like protein</fullName>
    </submittedName>
</protein>
<sequence>MQRLLYHAPDNPNQESPFDRAIVQVVQGQNVSIVSPYIGLEYLHRLIGLSASWRLISDVLEWLSATPVRERGAVYEFLKTHYGLVHHYPAIHAKAVVSRVGAYTGSANLTDAGVLRRTEFGVLLTDPCQVSEVQQWFDDIWVQTSPPPLQSVQELIAELNQISHVAADFADLKATQLESGARRVRAKLVKILGHEPVAISARGAQSLSSGSLAPAPATSAADKTAVTVLQTPSTEPSKKTQLISPPPSSSIATPTPLQPSSFDLDAEIEAYVGRNAVQGFTFEQLHETMRSKSPALTRRETYFAILESCASHPRALFSADAVNRLVYQDGRFVQSSKELLSAALKPLDDMVAAFIDDLSFDEPTATSVTTGKQEMVLAGMKQAGFVEEVGDGLQLAHDALWSPRLKLLERAHIRWANRLAQRSFKRAPGPMLEGASLGLSHLAETSVQAPVVEPAVESMAEGTDSQEVVNESRDHKKDIVFSHLAKMRHSMGEKINVLMYSLITDLVIKSGLSGDDVTRLLNGTYPMYRSPFLAMVTSNIRTVDIVADLDGNPHLQSLPLTRREIENSPTLRGLQSPARPTALTTASAPKAVRVRLKTINDADEDYLQIVRWIFTTKPTAKPSTDNQLLRTLEASGVYRDNLRRLLFDRATRFPKLFTHLRNSKLLKLIQSSLVHYPNTHSFLQRVVWQSGTVHPWLENTEQRRAELTEEVRASVQGELRQSHSKRDTAYRKLFAFISNRIPARERFKTTDELVMKLTQSKLDRFAIEYLLGIDGTPPGQLMRVKEGKSWFYIETDEQALASYKKCRTFVEEVIKRGAHLLHPWLKAPSEQQGQARAPSMSGAAQALFAPLQWEDRQHLELDTMYVELAKLFNERPPAALGLHDHQMQFREAAIAQYLKVCELRKSSGNKHEPVLSLEIHDGEQPTVEVVIYRGYRAYIHQYPKLQRYLANSAMKLRQV</sequence>